<accession>A0A1J1IVV0</accession>
<feature type="transmembrane region" description="Helical" evidence="8">
    <location>
        <begin position="6"/>
        <end position="30"/>
    </location>
</feature>
<dbReference type="GO" id="GO:0090433">
    <property type="term" value="F:palmitoyl-CoA ligase activity"/>
    <property type="evidence" value="ECO:0007669"/>
    <property type="project" value="TreeGrafter"/>
</dbReference>
<keyword evidence="8" id="KW-0812">Transmembrane</keyword>
<proteinExistence type="inferred from homology"/>
<keyword evidence="11" id="KW-1185">Reference proteome</keyword>
<dbReference type="Proteomes" id="UP000183832">
    <property type="component" value="Unassembled WGS sequence"/>
</dbReference>
<name>A0A1J1IVV0_9DIPT</name>
<protein>
    <recommendedName>
        <fullName evidence="6">long-chain-fatty-acid--CoA ligase</fullName>
        <ecNumber evidence="6">6.2.1.3</ecNumber>
    </recommendedName>
</protein>
<evidence type="ECO:0000256" key="3">
    <source>
        <dbReference type="ARBA" id="ARBA00022741"/>
    </source>
</evidence>
<dbReference type="EMBL" id="CVRI01000063">
    <property type="protein sequence ID" value="CRL04303.1"/>
    <property type="molecule type" value="Genomic_DNA"/>
</dbReference>
<comment type="catalytic activity">
    <reaction evidence="7">
        <text>a long-chain fatty acid + ATP + CoA = a long-chain fatty acyl-CoA + AMP + diphosphate</text>
        <dbReference type="Rhea" id="RHEA:15421"/>
        <dbReference type="ChEBI" id="CHEBI:30616"/>
        <dbReference type="ChEBI" id="CHEBI:33019"/>
        <dbReference type="ChEBI" id="CHEBI:57287"/>
        <dbReference type="ChEBI" id="CHEBI:57560"/>
        <dbReference type="ChEBI" id="CHEBI:83139"/>
        <dbReference type="ChEBI" id="CHEBI:456215"/>
        <dbReference type="EC" id="6.2.1.3"/>
    </reaction>
</comment>
<evidence type="ECO:0000256" key="7">
    <source>
        <dbReference type="ARBA" id="ARBA00036813"/>
    </source>
</evidence>
<keyword evidence="4" id="KW-0443">Lipid metabolism</keyword>
<keyword evidence="5" id="KW-0067">ATP-binding</keyword>
<reference evidence="10 11" key="1">
    <citation type="submission" date="2015-04" db="EMBL/GenBank/DDBJ databases">
        <authorList>
            <person name="Syromyatnikov M.Y."/>
            <person name="Popov V.N."/>
        </authorList>
    </citation>
    <scope>NUCLEOTIDE SEQUENCE [LARGE SCALE GENOMIC DNA]</scope>
</reference>
<dbReference type="STRING" id="568069.A0A1J1IVV0"/>
<dbReference type="InterPro" id="IPR042099">
    <property type="entry name" value="ANL_N_sf"/>
</dbReference>
<evidence type="ECO:0000256" key="4">
    <source>
        <dbReference type="ARBA" id="ARBA00022832"/>
    </source>
</evidence>
<evidence type="ECO:0000256" key="5">
    <source>
        <dbReference type="ARBA" id="ARBA00022840"/>
    </source>
</evidence>
<evidence type="ECO:0000256" key="8">
    <source>
        <dbReference type="SAM" id="Phobius"/>
    </source>
</evidence>
<dbReference type="PANTHER" id="PTHR43272:SF83">
    <property type="entry name" value="ACYL-COA SYNTHETASE LONG-CHAIN, ISOFORM J"/>
    <property type="match status" value="1"/>
</dbReference>
<evidence type="ECO:0000256" key="1">
    <source>
        <dbReference type="ARBA" id="ARBA00006432"/>
    </source>
</evidence>
<dbReference type="GO" id="GO:0005811">
    <property type="term" value="C:lipid droplet"/>
    <property type="evidence" value="ECO:0007669"/>
    <property type="project" value="TreeGrafter"/>
</dbReference>
<dbReference type="GO" id="GO:0005886">
    <property type="term" value="C:plasma membrane"/>
    <property type="evidence" value="ECO:0007669"/>
    <property type="project" value="TreeGrafter"/>
</dbReference>
<evidence type="ECO:0000259" key="9">
    <source>
        <dbReference type="Pfam" id="PF00501"/>
    </source>
</evidence>
<dbReference type="PROSITE" id="PS00455">
    <property type="entry name" value="AMP_BINDING"/>
    <property type="match status" value="1"/>
</dbReference>
<dbReference type="OrthoDB" id="1700726at2759"/>
<dbReference type="InterPro" id="IPR020845">
    <property type="entry name" value="AMP-binding_CS"/>
</dbReference>
<dbReference type="GO" id="GO:0005783">
    <property type="term" value="C:endoplasmic reticulum"/>
    <property type="evidence" value="ECO:0007669"/>
    <property type="project" value="TreeGrafter"/>
</dbReference>
<comment type="similarity">
    <text evidence="1">Belongs to the ATP-dependent AMP-binding enzyme family.</text>
</comment>
<dbReference type="AlphaFoldDB" id="A0A1J1IVV0"/>
<sequence length="709" mass="79126">MSFGVSLTIGILEFFSFFYTVITFPVYAIIQRPWNRRTLSRRVKAKAISQNKSQITYRSLSGPTDLHKEIILKNKLDTLEKVWNYVVKEKTTAKCLGTRRILAEVDEVQPNGQIMKKLKMGDYVWRDFIETNRDVLNFGKGIRELGVKARSNVAIFAETRAEWMISAHGLFKHACSIVTIYATLGDEAIAHCINQTEVEFLITSHELMPKIRKLLNQFPKLKNIIYFEHQIHTTDTSGFGDINVYSFEDVLKRGMTSEIDSTPPVEEDIAIIMFTSGSTGVPKGVLLSHGNCLATMKNFIDAASRDDKVMPDDILIAFLPLAHVFELVAENACFVVGITMGYSSPATLLDSSPMIMAGAKGDAAILKPTIMTCVPLILDRILKGINDKVSKSSTIQRAIFTFANRYKVRWTRRGYSTPLADKIVFKKIQAVVGGRIRLFASGGAPLSAETHEQVKLCLCVDVLQGYGLTETSAGATITCKYDLNYGRAGYPSGSSDVRLENWEEGGYRVTNKPYPQGEIIVGGTNVAQGYYKLPDQTNEAFFVEDGKRWMRTGDVGEIHEDGTLKIIDRKKDLVKLQAGEYVSLGKVETEMKLCPIVENICVIALPSKNHVIAVVAPNEKILGEVAESMAIRGDFKSLCANTTLQKVILKDITEHGKKYKLFKFEIPTAIIVSDEPWTPESDLVTSAFKIKRKEVFAKYKNEINIIYPA</sequence>
<dbReference type="GO" id="GO:0005524">
    <property type="term" value="F:ATP binding"/>
    <property type="evidence" value="ECO:0007669"/>
    <property type="project" value="UniProtKB-KW"/>
</dbReference>
<organism evidence="10 11">
    <name type="scientific">Clunio marinus</name>
    <dbReference type="NCBI Taxonomy" id="568069"/>
    <lineage>
        <taxon>Eukaryota</taxon>
        <taxon>Metazoa</taxon>
        <taxon>Ecdysozoa</taxon>
        <taxon>Arthropoda</taxon>
        <taxon>Hexapoda</taxon>
        <taxon>Insecta</taxon>
        <taxon>Pterygota</taxon>
        <taxon>Neoptera</taxon>
        <taxon>Endopterygota</taxon>
        <taxon>Diptera</taxon>
        <taxon>Nematocera</taxon>
        <taxon>Chironomoidea</taxon>
        <taxon>Chironomidae</taxon>
        <taxon>Clunio</taxon>
    </lineage>
</organism>
<dbReference type="EC" id="6.2.1.3" evidence="6"/>
<keyword evidence="8" id="KW-1133">Transmembrane helix</keyword>
<evidence type="ECO:0000313" key="10">
    <source>
        <dbReference type="EMBL" id="CRL04303.1"/>
    </source>
</evidence>
<dbReference type="GO" id="GO:0035336">
    <property type="term" value="P:long-chain fatty-acyl-CoA metabolic process"/>
    <property type="evidence" value="ECO:0007669"/>
    <property type="project" value="TreeGrafter"/>
</dbReference>
<keyword evidence="8" id="KW-0472">Membrane</keyword>
<evidence type="ECO:0000313" key="11">
    <source>
        <dbReference type="Proteomes" id="UP000183832"/>
    </source>
</evidence>
<dbReference type="PANTHER" id="PTHR43272">
    <property type="entry name" value="LONG-CHAIN-FATTY-ACID--COA LIGASE"/>
    <property type="match status" value="1"/>
</dbReference>
<dbReference type="Gene3D" id="3.40.50.12780">
    <property type="entry name" value="N-terminal domain of ligase-like"/>
    <property type="match status" value="1"/>
</dbReference>
<evidence type="ECO:0000256" key="6">
    <source>
        <dbReference type="ARBA" id="ARBA00026121"/>
    </source>
</evidence>
<dbReference type="SUPFAM" id="SSF56801">
    <property type="entry name" value="Acetyl-CoA synthetase-like"/>
    <property type="match status" value="1"/>
</dbReference>
<feature type="domain" description="AMP-dependent synthetase/ligase" evidence="9">
    <location>
        <begin position="121"/>
        <end position="531"/>
    </location>
</feature>
<dbReference type="InterPro" id="IPR000873">
    <property type="entry name" value="AMP-dep_synth/lig_dom"/>
</dbReference>
<dbReference type="Pfam" id="PF00501">
    <property type="entry name" value="AMP-binding"/>
    <property type="match status" value="1"/>
</dbReference>
<dbReference type="GO" id="GO:0030182">
    <property type="term" value="P:neuron differentiation"/>
    <property type="evidence" value="ECO:0007669"/>
    <property type="project" value="TreeGrafter"/>
</dbReference>
<keyword evidence="2" id="KW-0436">Ligase</keyword>
<keyword evidence="4" id="KW-0276">Fatty acid metabolism</keyword>
<keyword evidence="3" id="KW-0547">Nucleotide-binding</keyword>
<evidence type="ECO:0000256" key="2">
    <source>
        <dbReference type="ARBA" id="ARBA00022598"/>
    </source>
</evidence>
<gene>
    <name evidence="10" type="ORF">CLUMA_CG017401</name>
</gene>